<accession>A0AAX1K9G2</accession>
<dbReference type="Gene3D" id="3.40.50.300">
    <property type="entry name" value="P-loop containing nucleotide triphosphate hydrolases"/>
    <property type="match status" value="2"/>
</dbReference>
<dbReference type="RefSeq" id="WP_198073371.1">
    <property type="nucleotide sequence ID" value="NZ_CP065802.1"/>
</dbReference>
<dbReference type="SUPFAM" id="SSF52540">
    <property type="entry name" value="P-loop containing nucleoside triphosphate hydrolases"/>
    <property type="match status" value="2"/>
</dbReference>
<dbReference type="InterPro" id="IPR000641">
    <property type="entry name" value="CbxX/CfxQ"/>
</dbReference>
<dbReference type="SMART" id="SM00382">
    <property type="entry name" value="AAA"/>
    <property type="match status" value="2"/>
</dbReference>
<dbReference type="InterPro" id="IPR027417">
    <property type="entry name" value="P-loop_NTPase"/>
</dbReference>
<dbReference type="GO" id="GO:0016887">
    <property type="term" value="F:ATP hydrolysis activity"/>
    <property type="evidence" value="ECO:0007669"/>
    <property type="project" value="InterPro"/>
</dbReference>
<name>A0AAX1K9G2_LACPN</name>
<dbReference type="GO" id="GO:0005524">
    <property type="term" value="F:ATP binding"/>
    <property type="evidence" value="ECO:0007669"/>
    <property type="project" value="UniProtKB-KW"/>
</dbReference>
<dbReference type="FunFam" id="3.40.50.300:FF:000216">
    <property type="entry name" value="Type VII secretion ATPase EccA"/>
    <property type="match status" value="2"/>
</dbReference>
<organism evidence="5 6">
    <name type="scientific">Lactiplantibacillus plantarum</name>
    <name type="common">Lactobacillus plantarum</name>
    <dbReference type="NCBI Taxonomy" id="1590"/>
    <lineage>
        <taxon>Bacteria</taxon>
        <taxon>Bacillati</taxon>
        <taxon>Bacillota</taxon>
        <taxon>Bacilli</taxon>
        <taxon>Lactobacillales</taxon>
        <taxon>Lactobacillaceae</taxon>
        <taxon>Lactiplantibacillus</taxon>
    </lineage>
</organism>
<proteinExistence type="inferred from homology"/>
<dbReference type="EMBL" id="CP066817">
    <property type="protein sequence ID" value="QQM61009.1"/>
    <property type="molecule type" value="Genomic_DNA"/>
</dbReference>
<evidence type="ECO:0000256" key="1">
    <source>
        <dbReference type="ARBA" id="ARBA00010378"/>
    </source>
</evidence>
<dbReference type="Gene3D" id="1.10.8.60">
    <property type="match status" value="1"/>
</dbReference>
<dbReference type="SUPFAM" id="SSF51126">
    <property type="entry name" value="Pectin lyase-like"/>
    <property type="match status" value="1"/>
</dbReference>
<dbReference type="InterPro" id="IPR011050">
    <property type="entry name" value="Pectin_lyase_fold/virulence"/>
</dbReference>
<feature type="domain" description="AAA+ ATPase" evidence="4">
    <location>
        <begin position="610"/>
        <end position="746"/>
    </location>
</feature>
<evidence type="ECO:0000313" key="6">
    <source>
        <dbReference type="Proteomes" id="UP000595466"/>
    </source>
</evidence>
<comment type="similarity">
    <text evidence="1">Belongs to the CbxX/CfxQ family.</text>
</comment>
<dbReference type="InterPro" id="IPR003593">
    <property type="entry name" value="AAA+_ATPase"/>
</dbReference>
<evidence type="ECO:0000256" key="2">
    <source>
        <dbReference type="ARBA" id="ARBA00022741"/>
    </source>
</evidence>
<dbReference type="PANTHER" id="PTHR43392:SF2">
    <property type="entry name" value="AAA-TYPE ATPASE FAMILY PROTEIN _ ANKYRIN REPEAT FAMILY PROTEIN"/>
    <property type="match status" value="1"/>
</dbReference>
<protein>
    <submittedName>
        <fullName evidence="5">AAA family ATPase</fullName>
    </submittedName>
</protein>
<keyword evidence="2" id="KW-0547">Nucleotide-binding</keyword>
<sequence>MQRVIKIESGLDDYNLQDALDQNYDEAMLVLSPGVYQIKDSTVHKKLKLRGIGKNAKDVVIEGSLILAKNAEMDIENLMIKHAAIGNNLIHMEEGSRLTAKGVIFNNLDNVSSIYATHADLKLIACEVRQLNTDGRGIVANEKSNLLIDRSDIQYLKLSETKSLIKMSQIREALLVKNGSELNADTLYMTDLNSEYYALSGENHGQIKIDNLQLSRGKIQANLSSSIMKVITDNIDDRHQLVVKTDKAENVAVPGSKIILNNNFNNATLVNFSTGEKHLKSHNNQGTVINRLVDHVSAIDQINAMVGLTSVKQGINQLIALTKFNQKREEQGLSQITQSLHSVFYGNPGTGKTTVARLVAQAMYEEGVMPNNTYMEVARQDLVAQYVGGTAIKTEEVLEKAVGGVLFIDEAYSLYQADSSSNWGQEAVDTILKFMEDHRNDLMIIFAGYPKEMQDFINMNPGLESRIANQFNFEDYTPEEVAEIGVRSLNQKEFQFDEMCYRKAISKAYQGDISNSNGRWVRNFNDKLLKIVAMHAMTDANRDAVTILNSDIEELAGGNKIGKEVMVKKLLAQLDDMIGLNNVKVFVHNLVKQVVVGQKLGDQLGEDSQPTYHMIFSGNPGTGKTTVARIIGQLLFNLDVLPKSTVSEVSRTDLVGAYVGQTEEKTSRVVRNAMGGVLFIDEAYQLTSTGQDSNDYGHQAVETLIPVLENERNKFVAIFAGYTNEMVSFLNVNPGLRSRIPLHVEFADYSSLEVAKIVAKTVEKDFQVNDELLKQVVVDHYDDLPVSERANGRWARNFSDKLIMNHKL</sequence>
<reference evidence="5 6" key="1">
    <citation type="submission" date="2020-12" db="EMBL/GenBank/DDBJ databases">
        <title>Whole genome sequencing of Lactobacillus plantarum PC518.</title>
        <authorList>
            <person name="Guo Q."/>
        </authorList>
    </citation>
    <scope>NUCLEOTIDE SEQUENCE [LARGE SCALE GENOMIC DNA]</scope>
    <source>
        <strain evidence="5 6">PC518</strain>
    </source>
</reference>
<dbReference type="InterPro" id="IPR003959">
    <property type="entry name" value="ATPase_AAA_core"/>
</dbReference>
<evidence type="ECO:0000256" key="3">
    <source>
        <dbReference type="ARBA" id="ARBA00022840"/>
    </source>
</evidence>
<dbReference type="CDD" id="cd00009">
    <property type="entry name" value="AAA"/>
    <property type="match status" value="2"/>
</dbReference>
<evidence type="ECO:0000259" key="4">
    <source>
        <dbReference type="SMART" id="SM00382"/>
    </source>
</evidence>
<feature type="domain" description="AAA+ ATPase" evidence="4">
    <location>
        <begin position="338"/>
        <end position="477"/>
    </location>
</feature>
<keyword evidence="3" id="KW-0067">ATP-binding</keyword>
<dbReference type="AlphaFoldDB" id="A0AAX1K9G2"/>
<dbReference type="Pfam" id="PF00004">
    <property type="entry name" value="AAA"/>
    <property type="match status" value="2"/>
</dbReference>
<gene>
    <name evidence="5" type="ORF">JH395_00205</name>
</gene>
<dbReference type="InterPro" id="IPR050773">
    <property type="entry name" value="CbxX/CfxQ_RuBisCO_ESX"/>
</dbReference>
<dbReference type="PRINTS" id="PR00819">
    <property type="entry name" value="CBXCFQXSUPER"/>
</dbReference>
<dbReference type="Proteomes" id="UP000595466">
    <property type="component" value="Chromosome"/>
</dbReference>
<dbReference type="PANTHER" id="PTHR43392">
    <property type="entry name" value="AAA-TYPE ATPASE FAMILY PROTEIN / ANKYRIN REPEAT FAMILY PROTEIN"/>
    <property type="match status" value="1"/>
</dbReference>
<evidence type="ECO:0000313" key="5">
    <source>
        <dbReference type="EMBL" id="QQM61009.1"/>
    </source>
</evidence>